<dbReference type="Gene3D" id="2.30.30.40">
    <property type="entry name" value="SH3 Domains"/>
    <property type="match status" value="1"/>
</dbReference>
<reference evidence="5 6" key="1">
    <citation type="submission" date="2023-10" db="EMBL/GenBank/DDBJ databases">
        <title>A novel Glycoside Hydrolase 43-Like Enzyme from Clostrdium boliviensis is an Endo-xylanase, and a Candidate for Xylooligosaccharides Production from Different Xylan Substrates.</title>
        <authorList>
            <person name="Alvarez M.T."/>
            <person name="Rocabado-Villegas L.R."/>
            <person name="Salas-Veizaga D.M."/>
            <person name="Linares-Pasten J.A."/>
            <person name="Gudmundsdottir E.E."/>
            <person name="Hreggvidsson G.O."/>
            <person name="Adlercreutz P."/>
            <person name="Nordberg Karlsson E."/>
        </authorList>
    </citation>
    <scope>NUCLEOTIDE SEQUENCE [LARGE SCALE GENOMIC DNA]</scope>
    <source>
        <strain evidence="5 6">E-1</strain>
    </source>
</reference>
<dbReference type="InterPro" id="IPR036439">
    <property type="entry name" value="Dockerin_dom_sf"/>
</dbReference>
<dbReference type="Pfam" id="PF08239">
    <property type="entry name" value="SH3_3"/>
    <property type="match status" value="1"/>
</dbReference>
<organism evidence="5 6">
    <name type="scientific">Clostridium boliviensis</name>
    <dbReference type="NCBI Taxonomy" id="318465"/>
    <lineage>
        <taxon>Bacteria</taxon>
        <taxon>Bacillati</taxon>
        <taxon>Bacillota</taxon>
        <taxon>Clostridia</taxon>
        <taxon>Eubacteriales</taxon>
        <taxon>Clostridiaceae</taxon>
        <taxon>Clostridium</taxon>
    </lineage>
</organism>
<dbReference type="InterPro" id="IPR018247">
    <property type="entry name" value="EF_Hand_1_Ca_BS"/>
</dbReference>
<accession>A0ABU4GFB7</accession>
<evidence type="ECO:0000313" key="6">
    <source>
        <dbReference type="Proteomes" id="UP001276854"/>
    </source>
</evidence>
<protein>
    <submittedName>
        <fullName evidence="5">Dockerin type I domain-containing protein</fullName>
    </submittedName>
</protein>
<dbReference type="InterPro" id="IPR025883">
    <property type="entry name" value="Cadherin-like_domain"/>
</dbReference>
<evidence type="ECO:0000259" key="3">
    <source>
        <dbReference type="PROSITE" id="PS51766"/>
    </source>
</evidence>
<feature type="compositionally biased region" description="Low complexity" evidence="1">
    <location>
        <begin position="708"/>
        <end position="728"/>
    </location>
</feature>
<feature type="compositionally biased region" description="Polar residues" evidence="1">
    <location>
        <begin position="254"/>
        <end position="268"/>
    </location>
</feature>
<feature type="signal peptide" evidence="2">
    <location>
        <begin position="1"/>
        <end position="26"/>
    </location>
</feature>
<comment type="caution">
    <text evidence="5">The sequence shown here is derived from an EMBL/GenBank/DDBJ whole genome shotgun (WGS) entry which is preliminary data.</text>
</comment>
<name>A0ABU4GFB7_9CLOT</name>
<feature type="compositionally biased region" description="Polar residues" evidence="1">
    <location>
        <begin position="294"/>
        <end position="310"/>
    </location>
</feature>
<gene>
    <name evidence="5" type="ORF">RZO55_01720</name>
</gene>
<dbReference type="Gene3D" id="1.10.1330.10">
    <property type="entry name" value="Dockerin domain"/>
    <property type="match status" value="1"/>
</dbReference>
<dbReference type="CDD" id="cd14256">
    <property type="entry name" value="Dockerin_I"/>
    <property type="match status" value="1"/>
</dbReference>
<feature type="domain" description="SH3b" evidence="4">
    <location>
        <begin position="38"/>
        <end position="110"/>
    </location>
</feature>
<sequence>MKKYKKAGKWAVVLASILVIESFTGAVSPYIDTYAYTNKTATVNATTLNVRSGPGTSYSIVTKLANGASVTVVNEKNGSDGGLWYEIRFNNSNGQTVTGYVTKSYLKFSAVYTSDADFESKLSAQGFPESYKVRLRALHAQYPNWVFTAQKTNLDWNTAIKEESLVGKTLVHTNSMSSWKSTENGAYDWNSSTWVGFDGSTWVTASEDIVKYFMDPRNFLDETNVFQFLTHTYDSNKHTLEGLNTMVRGTFLSGSTDNTGTSQGTSLTPPDGGSATDPGNAVGPGANIGPGAKTETQGSSSGNVSLESPQASITPNHAFILMEYGPGASLTGPSANSPAGGTTTGTTTGSPAYTNMIMNAATQSGVNPYVLAAMIIQEQGSAGTGKSISGTESGYAGVYNFFNIEAYQSGSMTAVQRGLWWASQTGNYERPWSTPEKSILGGALYYGNNYVKVGQDTFYLKKYNVQGANLYKHQYMTNVQGAASEAAVYSKAYNNEMKQTGLEFKIPVYNNMPENPCSQPTGDGNPNNKLSGLSVDGFVMTPSFDRDTREYNLIVDSGVTNIKVNASALYAASSIKGTGTIALQSGNNDIKVSVTAQNGNVREYILHVVRQANGPTYSSGNNNQPGSGSSNGNNSSGGSSSSGGSWGPGASGSNSGNDAGTPGGSNITIAPDGSTQTSTQTGSTTAAQSTAGAGQQGSEYGPGVKNPAQTEAQTQAQTQAQEQTQAQQPASSGTTSKGSGDINGDGKVNSLDVLKLQRYLLGLEKLPEAGKAAADLNGDGKVNAQDLLLLQKKVLNM</sequence>
<dbReference type="InterPro" id="IPR003646">
    <property type="entry name" value="SH3-like_bac-type"/>
</dbReference>
<feature type="compositionally biased region" description="Low complexity" evidence="1">
    <location>
        <begin position="673"/>
        <end position="698"/>
    </location>
</feature>
<feature type="domain" description="Dockerin" evidence="3">
    <location>
        <begin position="735"/>
        <end position="797"/>
    </location>
</feature>
<keyword evidence="2" id="KW-0732">Signal</keyword>
<dbReference type="Proteomes" id="UP001276854">
    <property type="component" value="Unassembled WGS sequence"/>
</dbReference>
<dbReference type="PROSITE" id="PS00448">
    <property type="entry name" value="CLOS_CELLULOSOME_RPT"/>
    <property type="match status" value="2"/>
</dbReference>
<feature type="region of interest" description="Disordered" evidence="1">
    <location>
        <begin position="615"/>
        <end position="745"/>
    </location>
</feature>
<dbReference type="InterPro" id="IPR002105">
    <property type="entry name" value="Dockerin_1_rpt"/>
</dbReference>
<evidence type="ECO:0000313" key="5">
    <source>
        <dbReference type="EMBL" id="MDW2796307.1"/>
    </source>
</evidence>
<evidence type="ECO:0000259" key="4">
    <source>
        <dbReference type="PROSITE" id="PS51781"/>
    </source>
</evidence>
<proteinExistence type="predicted"/>
<feature type="compositionally biased region" description="Polar residues" evidence="1">
    <location>
        <begin position="729"/>
        <end position="738"/>
    </location>
</feature>
<dbReference type="SMART" id="SM00287">
    <property type="entry name" value="SH3b"/>
    <property type="match status" value="1"/>
</dbReference>
<dbReference type="RefSeq" id="WP_318062575.1">
    <property type="nucleotide sequence ID" value="NZ_JAWONS010000030.1"/>
</dbReference>
<feature type="chain" id="PRO_5046865723" evidence="2">
    <location>
        <begin position="27"/>
        <end position="797"/>
    </location>
</feature>
<feature type="region of interest" description="Disordered" evidence="1">
    <location>
        <begin position="254"/>
        <end position="310"/>
    </location>
</feature>
<evidence type="ECO:0000256" key="2">
    <source>
        <dbReference type="SAM" id="SignalP"/>
    </source>
</evidence>
<dbReference type="SUPFAM" id="SSF63446">
    <property type="entry name" value="Type I dockerin domain"/>
    <property type="match status" value="1"/>
</dbReference>
<dbReference type="InterPro" id="IPR016134">
    <property type="entry name" value="Dockerin_dom"/>
</dbReference>
<dbReference type="Pfam" id="PF00404">
    <property type="entry name" value="Dockerin_1"/>
    <property type="match status" value="1"/>
</dbReference>
<feature type="compositionally biased region" description="Low complexity" evidence="1">
    <location>
        <begin position="618"/>
        <end position="639"/>
    </location>
</feature>
<dbReference type="PROSITE" id="PS00018">
    <property type="entry name" value="EF_HAND_1"/>
    <property type="match status" value="2"/>
</dbReference>
<dbReference type="PROSITE" id="PS51781">
    <property type="entry name" value="SH3B"/>
    <property type="match status" value="1"/>
</dbReference>
<dbReference type="EMBL" id="JAWONS010000030">
    <property type="protein sequence ID" value="MDW2796307.1"/>
    <property type="molecule type" value="Genomic_DNA"/>
</dbReference>
<dbReference type="Pfam" id="PF12733">
    <property type="entry name" value="Cadherin-like"/>
    <property type="match status" value="1"/>
</dbReference>
<feature type="compositionally biased region" description="Gly residues" evidence="1">
    <location>
        <begin position="640"/>
        <end position="650"/>
    </location>
</feature>
<evidence type="ECO:0000256" key="1">
    <source>
        <dbReference type="SAM" id="MobiDB-lite"/>
    </source>
</evidence>
<dbReference type="PROSITE" id="PS51766">
    <property type="entry name" value="DOCKERIN"/>
    <property type="match status" value="1"/>
</dbReference>
<keyword evidence="6" id="KW-1185">Reference proteome</keyword>